<gene>
    <name evidence="1" type="primary">a286bL</name>
</gene>
<dbReference type="KEGG" id="vg:10971228"/>
<protein>
    <submittedName>
        <fullName evidence="1">Uncharacterized protein</fullName>
    </submittedName>
</protein>
<organismHost>
    <name type="scientific">Chlorella</name>
    <dbReference type="NCBI Taxonomy" id="3071"/>
</organismHost>
<sequence length="57" mass="6719">MFLYGISKSSTLITFSTMCFQSLLYFLSRDSDVFFTGYFMNPYIKIRVIPHKSVKFT</sequence>
<reference evidence="1 2" key="8">
    <citation type="journal article" date="2010" name="J. Virol.">
        <title>Microarray analysis of Paramecium bursaria chlorella virus 1 transcription.</title>
        <authorList>
            <person name="Yanai-Balser G.M."/>
            <person name="Duncan G.A."/>
            <person name="Eudy J.D."/>
            <person name="Wang D."/>
            <person name="Li X."/>
            <person name="Agarkova I.V."/>
            <person name="Dunigan D.D."/>
            <person name="Van Etten J.L."/>
        </authorList>
    </citation>
    <scope>NUCLEOTIDE SEQUENCE [LARGE SCALE GENOMIC DNA]</scope>
</reference>
<dbReference type="EMBL" id="JF411744">
    <property type="protein sequence ID" value="AEI70074.1"/>
    <property type="molecule type" value="Genomic_DNA"/>
</dbReference>
<evidence type="ECO:0000313" key="1">
    <source>
        <dbReference type="EMBL" id="AEI70074.1"/>
    </source>
</evidence>
<dbReference type="GeneID" id="10971228"/>
<reference evidence="1 2" key="2">
    <citation type="journal article" date="1995" name="Virology">
        <title>Analysis of 43 kb of the Chlorella virus PBCV-1 330-kb genome: map positions 45 to 88.</title>
        <authorList>
            <person name="Li Y."/>
            <person name="Lu Z."/>
            <person name="Burbank D.E."/>
            <person name="Kutish G.F."/>
            <person name="Rock D.L."/>
            <person name="Van Etten J.L."/>
        </authorList>
    </citation>
    <scope>NUCLEOTIDE SEQUENCE [LARGE SCALE GENOMIC DNA]</scope>
</reference>
<organism evidence="1 2">
    <name type="scientific">Paramecium bursaria Chlorella virus 1</name>
    <name type="common">PBCV-1</name>
    <dbReference type="NCBI Taxonomy" id="10506"/>
    <lineage>
        <taxon>Viruses</taxon>
        <taxon>Varidnaviria</taxon>
        <taxon>Bamfordvirae</taxon>
        <taxon>Nucleocytoviricota</taxon>
        <taxon>Megaviricetes</taxon>
        <taxon>Algavirales</taxon>
        <taxon>Phycodnaviridae</taxon>
        <taxon>Chlorovirus</taxon>
        <taxon>Chlorovirus vanettense</taxon>
    </lineage>
</organism>
<dbReference type="Proteomes" id="UP000000862">
    <property type="component" value="Segment"/>
</dbReference>
<reference evidence="1 2" key="3">
    <citation type="journal article" date="1996" name="Virology">
        <title>Analysis of 94 kb of the chlorella virus PBCV-1 330-kb genome: map positions 88 to 182.</title>
        <authorList>
            <person name="Lu Z."/>
            <person name="Li Y."/>
            <person name="Que Q."/>
            <person name="Kutish G.F."/>
            <person name="Rock D.L."/>
            <person name="Van Etten J.L."/>
        </authorList>
    </citation>
    <scope>NUCLEOTIDE SEQUENCE [LARGE SCALE GENOMIC DNA]</scope>
</reference>
<accession>F8TU13</accession>
<reference evidence="1 2" key="1">
    <citation type="journal article" date="1995" name="Virology">
        <title>Analysis of 45 kb of DNA located at the left end of the chlorella virus PBCV-1 genome.</title>
        <authorList>
            <person name="Lu Z."/>
            <person name="Li Y."/>
            <person name="Zhang Y."/>
            <person name="Kutish G.F."/>
            <person name="Rock D.L."/>
            <person name="Van Etten J.L."/>
        </authorList>
    </citation>
    <scope>NUCLEOTIDE SEQUENCE [LARGE SCALE GENOMIC DNA]</scope>
</reference>
<reference evidence="1 2" key="6">
    <citation type="journal article" date="1999" name="Virology">
        <title>Chlorella virus PBCV-1 encodes a functional homospermidine synthase.</title>
        <authorList>
            <person name="Kaiser A."/>
            <person name="Vollmert M."/>
            <person name="Tholl D."/>
            <person name="Graves M.V."/>
            <person name="Gurnon J.R."/>
            <person name="Xing W."/>
            <person name="Lisec A.D."/>
            <person name="Nickerson K.W."/>
            <person name="Van Etten J.L."/>
        </authorList>
    </citation>
    <scope>NUCLEOTIDE SEQUENCE [LARGE SCALE GENOMIC DNA]</scope>
</reference>
<reference evidence="1 2" key="5">
    <citation type="journal article" date="1997" name="Virology">
        <title>Analysis of 74 kb of DNA located at the right end of the 330-kb chlorella virus PBCV-1 genome.</title>
        <authorList>
            <person name="Li Y."/>
            <person name="Lu Z."/>
            <person name="Sun L."/>
            <person name="Ropp S."/>
            <person name="Kutish G.F."/>
            <person name="Rock D.L."/>
            <person name="Van Etten J.L."/>
        </authorList>
    </citation>
    <scope>NUCLEOTIDE SEQUENCE [LARGE SCALE GENOMIC DNA]</scope>
</reference>
<keyword evidence="2" id="KW-1185">Reference proteome</keyword>
<evidence type="ECO:0000313" key="2">
    <source>
        <dbReference type="Proteomes" id="UP000000862"/>
    </source>
</evidence>
<reference evidence="1 2" key="7">
    <citation type="journal article" date="2000" name="Virology">
        <title>Characterization of a beta-1,3-glucanase encoded by chlorella virus PBCV-1.</title>
        <authorList>
            <person name="Sun L."/>
            <person name="Gurnon J.R."/>
            <person name="Adams B.J."/>
            <person name="Graves M.V."/>
            <person name="Van Etten J.L."/>
        </authorList>
    </citation>
    <scope>NUCLEOTIDE SEQUENCE [LARGE SCALE GENOMIC DNA]</scope>
</reference>
<reference evidence="1 2" key="4">
    <citation type="journal article" date="1996" name="Virology">
        <title>Analysis of 76 kb of the chlorella virus PBCV-1 330-kb genome: map positions 182 to 258.</title>
        <authorList>
            <person name="Kutish G.F."/>
            <person name="Li Y."/>
            <person name="Lu Z."/>
            <person name="Furuta M."/>
            <person name="Rock D.L."/>
            <person name="Van Etten J.L."/>
        </authorList>
    </citation>
    <scope>NUCLEOTIDE SEQUENCE [LARGE SCALE GENOMIC DNA]</scope>
</reference>
<dbReference type="RefSeq" id="YP_004678929.1">
    <property type="nucleotide sequence ID" value="NC_000852.5"/>
</dbReference>
<name>F8TU13_PBCV1</name>
<proteinExistence type="predicted"/>